<evidence type="ECO:0000256" key="3">
    <source>
        <dbReference type="ARBA" id="ARBA00022763"/>
    </source>
</evidence>
<comment type="subcellular location">
    <subcellularLocation>
        <location evidence="1">Nucleus</location>
    </subcellularLocation>
</comment>
<dbReference type="Pfam" id="PF20168">
    <property type="entry name" value="PDS5"/>
    <property type="match status" value="1"/>
</dbReference>
<dbReference type="InterPro" id="IPR039776">
    <property type="entry name" value="Pds5"/>
</dbReference>
<dbReference type="Proteomes" id="UP000593562">
    <property type="component" value="Unassembled WGS sequence"/>
</dbReference>
<feature type="region of interest" description="Disordered" evidence="8">
    <location>
        <begin position="674"/>
        <end position="696"/>
    </location>
</feature>
<dbReference type="SUPFAM" id="SSF63748">
    <property type="entry name" value="Tudor/PWWP/MBT"/>
    <property type="match status" value="1"/>
</dbReference>
<evidence type="ECO:0000256" key="2">
    <source>
        <dbReference type="ARBA" id="ARBA00022618"/>
    </source>
</evidence>
<dbReference type="PANTHER" id="PTHR12663:SF3">
    <property type="entry name" value="SISTER CHROMATID COHESION PROTEIN PDS5 HOMOLOG C"/>
    <property type="match status" value="1"/>
</dbReference>
<dbReference type="PANTHER" id="PTHR12663">
    <property type="entry name" value="ANDROGEN INDUCED INHIBITOR OF PROLIFERATION AS3 / PDS5-RELATED"/>
    <property type="match status" value="1"/>
</dbReference>
<accession>A0A7J7BWM6</accession>
<feature type="compositionally biased region" description="Basic and acidic residues" evidence="8">
    <location>
        <begin position="441"/>
        <end position="454"/>
    </location>
</feature>
<protein>
    <recommendedName>
        <fullName evidence="9">Tudor domain-containing protein</fullName>
    </recommendedName>
</protein>
<name>A0A7J7BWM6_TRIWF</name>
<dbReference type="Gene3D" id="2.30.30.140">
    <property type="match status" value="1"/>
</dbReference>
<keyword evidence="3" id="KW-0227">DNA damage</keyword>
<dbReference type="GO" id="GO:0051301">
    <property type="term" value="P:cell division"/>
    <property type="evidence" value="ECO:0007669"/>
    <property type="project" value="UniProtKB-KW"/>
</dbReference>
<proteinExistence type="predicted"/>
<dbReference type="GO" id="GO:0005634">
    <property type="term" value="C:nucleus"/>
    <property type="evidence" value="ECO:0007669"/>
    <property type="project" value="UniProtKB-SubCell"/>
</dbReference>
<keyword evidence="5" id="KW-0234">DNA repair</keyword>
<dbReference type="GO" id="GO:0035825">
    <property type="term" value="P:homologous recombination"/>
    <property type="evidence" value="ECO:0007669"/>
    <property type="project" value="UniProtKB-ARBA"/>
</dbReference>
<feature type="compositionally biased region" description="Basic residues" evidence="8">
    <location>
        <begin position="581"/>
        <end position="590"/>
    </location>
</feature>
<feature type="region of interest" description="Disordered" evidence="8">
    <location>
        <begin position="285"/>
        <end position="652"/>
    </location>
</feature>
<evidence type="ECO:0000313" key="10">
    <source>
        <dbReference type="EMBL" id="KAF5726274.1"/>
    </source>
</evidence>
<keyword evidence="11" id="KW-1185">Reference proteome</keyword>
<evidence type="ECO:0000256" key="4">
    <source>
        <dbReference type="ARBA" id="ARBA00022776"/>
    </source>
</evidence>
<dbReference type="GO" id="GO:0000785">
    <property type="term" value="C:chromatin"/>
    <property type="evidence" value="ECO:0007669"/>
    <property type="project" value="TreeGrafter"/>
</dbReference>
<evidence type="ECO:0000256" key="5">
    <source>
        <dbReference type="ARBA" id="ARBA00023204"/>
    </source>
</evidence>
<dbReference type="GO" id="GO:0007064">
    <property type="term" value="P:mitotic sister chromatid cohesion"/>
    <property type="evidence" value="ECO:0007669"/>
    <property type="project" value="InterPro"/>
</dbReference>
<feature type="compositionally biased region" description="Polar residues" evidence="8">
    <location>
        <begin position="342"/>
        <end position="351"/>
    </location>
</feature>
<keyword evidence="6" id="KW-0539">Nucleus</keyword>
<evidence type="ECO:0000256" key="7">
    <source>
        <dbReference type="ARBA" id="ARBA00023306"/>
    </source>
</evidence>
<feature type="domain" description="Tudor" evidence="9">
    <location>
        <begin position="700"/>
        <end position="759"/>
    </location>
</feature>
<evidence type="ECO:0000259" key="9">
    <source>
        <dbReference type="SMART" id="SM00333"/>
    </source>
</evidence>
<reference evidence="10 11" key="1">
    <citation type="journal article" date="2020" name="Nat. Commun.">
        <title>Genome of Tripterygium wilfordii and identification of cytochrome P450 involved in triptolide biosynthesis.</title>
        <authorList>
            <person name="Tu L."/>
            <person name="Su P."/>
            <person name="Zhang Z."/>
            <person name="Gao L."/>
            <person name="Wang J."/>
            <person name="Hu T."/>
            <person name="Zhou J."/>
            <person name="Zhang Y."/>
            <person name="Zhao Y."/>
            <person name="Liu Y."/>
            <person name="Song Y."/>
            <person name="Tong Y."/>
            <person name="Lu Y."/>
            <person name="Yang J."/>
            <person name="Xu C."/>
            <person name="Jia M."/>
            <person name="Peters R.J."/>
            <person name="Huang L."/>
            <person name="Gao W."/>
        </authorList>
    </citation>
    <scope>NUCLEOTIDE SEQUENCE [LARGE SCALE GENOMIC DNA]</scope>
    <source>
        <strain evidence="11">cv. XIE 37</strain>
        <tissue evidence="10">Leaf</tissue>
    </source>
</reference>
<comment type="caution">
    <text evidence="10">The sequence shown here is derived from an EMBL/GenBank/DDBJ whole genome shotgun (WGS) entry which is preliminary data.</text>
</comment>
<evidence type="ECO:0000256" key="1">
    <source>
        <dbReference type="ARBA" id="ARBA00004123"/>
    </source>
</evidence>
<dbReference type="SMART" id="SM00333">
    <property type="entry name" value="TUDOR"/>
    <property type="match status" value="1"/>
</dbReference>
<dbReference type="AlphaFoldDB" id="A0A7J7BWM6"/>
<keyword evidence="2" id="KW-0132">Cell division</keyword>
<organism evidence="10 11">
    <name type="scientific">Tripterygium wilfordii</name>
    <name type="common">Thunder God vine</name>
    <dbReference type="NCBI Taxonomy" id="458696"/>
    <lineage>
        <taxon>Eukaryota</taxon>
        <taxon>Viridiplantae</taxon>
        <taxon>Streptophyta</taxon>
        <taxon>Embryophyta</taxon>
        <taxon>Tracheophyta</taxon>
        <taxon>Spermatophyta</taxon>
        <taxon>Magnoliopsida</taxon>
        <taxon>eudicotyledons</taxon>
        <taxon>Gunneridae</taxon>
        <taxon>Pentapetalae</taxon>
        <taxon>rosids</taxon>
        <taxon>fabids</taxon>
        <taxon>Celastrales</taxon>
        <taxon>Celastraceae</taxon>
        <taxon>Tripterygium</taxon>
    </lineage>
</organism>
<evidence type="ECO:0000256" key="8">
    <source>
        <dbReference type="SAM" id="MobiDB-lite"/>
    </source>
</evidence>
<dbReference type="EMBL" id="JAAARO010000023">
    <property type="protein sequence ID" value="KAF5726274.1"/>
    <property type="molecule type" value="Genomic_DNA"/>
</dbReference>
<keyword evidence="4" id="KW-0498">Mitosis</keyword>
<evidence type="ECO:0000256" key="6">
    <source>
        <dbReference type="ARBA" id="ARBA00023242"/>
    </source>
</evidence>
<sequence length="780" mass="84931">MATSADKELERQLFEAGNRLADPPSSVDELLALLDQVDKCLAKVEQSPGESMQKALAPSSPALVSDKLFQHPDVDVKVSVASCISEITRITAPEAPYDDEQMKEVFQLIVSSFENLSDKSSRSYEKRTSILETVAKVRSCVVMLDLECDELIVEMFQHFLNSIRDHHPENVFSSMEIIMSLVIEESEEISMELLSTMLASLRNNEEVLPIARKLGEKVLESSSTKLKPYLIQAVKTLGISYNDYSKVVATICEEISGDDLKDVHDADEHTAGESKMLKAPLDDAKQANEGMEREAPSVEQGTEAEEPSVEQGPEAEAPSVEQGTEPEVPSVEQEMDTEAPSVEQSSPTNDMASKPVEANGIPQTGEDESLVGPDSSEKQEAAQQKEQPKAIDGLTDDGPGSLDVEKVVSPGHNREQASKRKGRKPNSLKLAEPSEISQATGEKEAEDFPDHESQNLDISCESSKDPSVDPVLPLENEKVTDVQLSSQKVVEGETINASSSPANGSIADDSRSRKTGRSKKNEGSVPAEDVLKKASEEASDTENKESRSRKTGRSKKNEGSVPAEDVPKKASEGASDTENKTHRRSGKKLRTGSSKEAEAPLIGDVPKKGSGTTNESDGKPLKHPAKKIDAEGIIGEGSTPFQTGNKKRQAKAILEKGSTKDEEVASLNSAELLLKESPKTNSKRKRTPGKEKELGDVGSGEELIGKKIKVLWPLDKKYYEGVIDSFDSVKRKHKVVYVDGDVEELYLKKEKWEIISDLSGSDGVRDCLVLFIAAVSLFLF</sequence>
<evidence type="ECO:0000313" key="11">
    <source>
        <dbReference type="Proteomes" id="UP000593562"/>
    </source>
</evidence>
<dbReference type="GO" id="GO:0006281">
    <property type="term" value="P:DNA repair"/>
    <property type="evidence" value="ECO:0007669"/>
    <property type="project" value="UniProtKB-KW"/>
</dbReference>
<feature type="compositionally biased region" description="Basic and acidic residues" evidence="8">
    <location>
        <begin position="285"/>
        <end position="296"/>
    </location>
</feature>
<dbReference type="FunCoup" id="A0A7J7BWM6">
    <property type="interactions" value="3072"/>
</dbReference>
<dbReference type="InterPro" id="IPR016024">
    <property type="entry name" value="ARM-type_fold"/>
</dbReference>
<dbReference type="CDD" id="cd20404">
    <property type="entry name" value="Tudor_Agenet_AtEML-like"/>
    <property type="match status" value="1"/>
</dbReference>
<dbReference type="SUPFAM" id="SSF48371">
    <property type="entry name" value="ARM repeat"/>
    <property type="match status" value="1"/>
</dbReference>
<feature type="compositionally biased region" description="Basic and acidic residues" evidence="8">
    <location>
        <begin position="529"/>
        <end position="548"/>
    </location>
</feature>
<dbReference type="InterPro" id="IPR002999">
    <property type="entry name" value="Tudor"/>
</dbReference>
<dbReference type="InParanoid" id="A0A7J7BWM6"/>
<gene>
    <name evidence="10" type="ORF">HS088_TW23G01016</name>
</gene>
<feature type="compositionally biased region" description="Basic and acidic residues" evidence="8">
    <location>
        <begin position="616"/>
        <end position="630"/>
    </location>
</feature>
<keyword evidence="7" id="KW-0131">Cell cycle</keyword>